<dbReference type="Proteomes" id="UP001523566">
    <property type="component" value="Unassembled WGS sequence"/>
</dbReference>
<reference evidence="7 8" key="1">
    <citation type="journal article" date="2022" name="Genome Biol. Evol.">
        <title>Host diet, physiology and behaviors set the stage for Lachnospiraceae cladogenesis.</title>
        <authorList>
            <person name="Vera-Ponce De Leon A."/>
            <person name="Schneider M."/>
            <person name="Jahnes B.C."/>
            <person name="Sadowski V."/>
            <person name="Camuy-Velez L.A."/>
            <person name="Duan J."/>
            <person name="Sabree Z.L."/>
        </authorList>
    </citation>
    <scope>NUCLEOTIDE SEQUENCE [LARGE SCALE GENOMIC DNA]</scope>
    <source>
        <strain evidence="7 8">PAL113</strain>
    </source>
</reference>
<dbReference type="SUPFAM" id="SSF75615">
    <property type="entry name" value="Siroheme synthase middle domains-like"/>
    <property type="match status" value="1"/>
</dbReference>
<dbReference type="RefSeq" id="WP_262065940.1">
    <property type="nucleotide sequence ID" value="NZ_JAMXOD010000008.1"/>
</dbReference>
<evidence type="ECO:0000313" key="7">
    <source>
        <dbReference type="EMBL" id="MCP1102155.1"/>
    </source>
</evidence>
<protein>
    <recommendedName>
        <fullName evidence="2">precorrin-2 dehydrogenase</fullName>
        <ecNumber evidence="2">1.3.1.76</ecNumber>
    </recommendedName>
</protein>
<comment type="caution">
    <text evidence="7">The sequence shown here is derived from an EMBL/GenBank/DDBJ whole genome shotgun (WGS) entry which is preliminary data.</text>
</comment>
<sequence>MRKRYFPMFFDISDKKVLVVGGGKIATRRVKVLLEFCNRIVVIAPEASEEIRALSKNDSLEWREVCFKEEDLKESEIVFAATNDKELNHEIGMRCKASQILVNVADNRSLCDFYFPGVVIEDEVVIGINTGGESPEKTKEIREFFSQHRIDLQNTKKS</sequence>
<dbReference type="InterPro" id="IPR006367">
    <property type="entry name" value="Sirohaem_synthase_N"/>
</dbReference>
<evidence type="ECO:0000256" key="5">
    <source>
        <dbReference type="ARBA" id="ARBA00023244"/>
    </source>
</evidence>
<dbReference type="InterPro" id="IPR028161">
    <property type="entry name" value="Met8-like"/>
</dbReference>
<dbReference type="PANTHER" id="PTHR35330:SF1">
    <property type="entry name" value="SIROHEME BIOSYNTHESIS PROTEIN MET8"/>
    <property type="match status" value="1"/>
</dbReference>
<evidence type="ECO:0000256" key="2">
    <source>
        <dbReference type="ARBA" id="ARBA00012400"/>
    </source>
</evidence>
<keyword evidence="5" id="KW-0627">Porphyrin biosynthesis</keyword>
<dbReference type="Pfam" id="PF13241">
    <property type="entry name" value="NAD_binding_7"/>
    <property type="match status" value="1"/>
</dbReference>
<keyword evidence="8" id="KW-1185">Reference proteome</keyword>
<evidence type="ECO:0000256" key="4">
    <source>
        <dbReference type="ARBA" id="ARBA00023027"/>
    </source>
</evidence>
<dbReference type="SUPFAM" id="SSF51735">
    <property type="entry name" value="NAD(P)-binding Rossmann-fold domains"/>
    <property type="match status" value="1"/>
</dbReference>
<dbReference type="EMBL" id="JAMZFW010000008">
    <property type="protein sequence ID" value="MCP1102155.1"/>
    <property type="molecule type" value="Genomic_DNA"/>
</dbReference>
<gene>
    <name evidence="7" type="ORF">NK125_06950</name>
</gene>
<accession>A0ABT1E8K1</accession>
<evidence type="ECO:0000256" key="1">
    <source>
        <dbReference type="ARBA" id="ARBA00005010"/>
    </source>
</evidence>
<dbReference type="Gene3D" id="3.40.50.720">
    <property type="entry name" value="NAD(P)-binding Rossmann-like Domain"/>
    <property type="match status" value="1"/>
</dbReference>
<evidence type="ECO:0000256" key="6">
    <source>
        <dbReference type="ARBA" id="ARBA00047561"/>
    </source>
</evidence>
<evidence type="ECO:0000313" key="8">
    <source>
        <dbReference type="Proteomes" id="UP001523566"/>
    </source>
</evidence>
<dbReference type="NCBIfam" id="TIGR01470">
    <property type="entry name" value="cysG_Nterm"/>
    <property type="match status" value="1"/>
</dbReference>
<name>A0ABT1E8K1_9FIRM</name>
<keyword evidence="4" id="KW-0520">NAD</keyword>
<comment type="pathway">
    <text evidence="1">Porphyrin-containing compound metabolism; siroheme biosynthesis; sirohydrochlorin from precorrin-2: step 1/1.</text>
</comment>
<dbReference type="EC" id="1.3.1.76" evidence="2"/>
<keyword evidence="3" id="KW-0560">Oxidoreductase</keyword>
<dbReference type="InterPro" id="IPR036291">
    <property type="entry name" value="NAD(P)-bd_dom_sf"/>
</dbReference>
<proteinExistence type="predicted"/>
<comment type="catalytic activity">
    <reaction evidence="6">
        <text>precorrin-2 + NAD(+) = sirohydrochlorin + NADH + 2 H(+)</text>
        <dbReference type="Rhea" id="RHEA:15613"/>
        <dbReference type="ChEBI" id="CHEBI:15378"/>
        <dbReference type="ChEBI" id="CHEBI:57540"/>
        <dbReference type="ChEBI" id="CHEBI:57945"/>
        <dbReference type="ChEBI" id="CHEBI:58351"/>
        <dbReference type="ChEBI" id="CHEBI:58827"/>
        <dbReference type="EC" id="1.3.1.76"/>
    </reaction>
</comment>
<evidence type="ECO:0000256" key="3">
    <source>
        <dbReference type="ARBA" id="ARBA00023002"/>
    </source>
</evidence>
<organism evidence="7 8">
    <name type="scientific">Aequitasia blattaphilus</name>
    <dbReference type="NCBI Taxonomy" id="2949332"/>
    <lineage>
        <taxon>Bacteria</taxon>
        <taxon>Bacillati</taxon>
        <taxon>Bacillota</taxon>
        <taxon>Clostridia</taxon>
        <taxon>Lachnospirales</taxon>
        <taxon>Lachnospiraceae</taxon>
        <taxon>Aequitasia</taxon>
    </lineage>
</organism>
<dbReference type="PANTHER" id="PTHR35330">
    <property type="entry name" value="SIROHEME BIOSYNTHESIS PROTEIN MET8"/>
    <property type="match status" value="1"/>
</dbReference>